<evidence type="ECO:0000256" key="1">
    <source>
        <dbReference type="ARBA" id="ARBA00022649"/>
    </source>
</evidence>
<gene>
    <name evidence="2" type="ORF">DDZ13_12250</name>
</gene>
<proteinExistence type="predicted"/>
<dbReference type="AlphaFoldDB" id="A0A317ZHK0"/>
<comment type="caution">
    <text evidence="2">The sequence shown here is derived from an EMBL/GenBank/DDBJ whole genome shotgun (WGS) entry which is preliminary data.</text>
</comment>
<dbReference type="InParanoid" id="A0A317ZHK0"/>
<evidence type="ECO:0000313" key="2">
    <source>
        <dbReference type="EMBL" id="PXA03458.1"/>
    </source>
</evidence>
<dbReference type="OrthoDB" id="199910at2"/>
<accession>A0A317ZHK0</accession>
<dbReference type="RefSeq" id="WP_110131746.1">
    <property type="nucleotide sequence ID" value="NZ_QHJQ01000009.1"/>
</dbReference>
<dbReference type="EMBL" id="QHJQ01000009">
    <property type="protein sequence ID" value="PXA03458.1"/>
    <property type="molecule type" value="Genomic_DNA"/>
</dbReference>
<sequence length="89" mass="9919">MAIKTISLELDAYERLKRAKRGKESFSSVVRRARFDAPKSTGAAILEETQALYRAKKGAPKKTLDYWAGVEAEESASPRISASEWANEE</sequence>
<evidence type="ECO:0000313" key="3">
    <source>
        <dbReference type="Proteomes" id="UP000247099"/>
    </source>
</evidence>
<name>A0A317ZHK0_9BACT</name>
<evidence type="ECO:0008006" key="4">
    <source>
        <dbReference type="Google" id="ProtNLM"/>
    </source>
</evidence>
<organism evidence="2 3">
    <name type="scientific">Coraliomargarita sinensis</name>
    <dbReference type="NCBI Taxonomy" id="2174842"/>
    <lineage>
        <taxon>Bacteria</taxon>
        <taxon>Pseudomonadati</taxon>
        <taxon>Verrucomicrobiota</taxon>
        <taxon>Opitutia</taxon>
        <taxon>Puniceicoccales</taxon>
        <taxon>Coraliomargaritaceae</taxon>
        <taxon>Coraliomargarita</taxon>
    </lineage>
</organism>
<dbReference type="Proteomes" id="UP000247099">
    <property type="component" value="Unassembled WGS sequence"/>
</dbReference>
<dbReference type="Pfam" id="PF02697">
    <property type="entry name" value="VAPB_antitox"/>
    <property type="match status" value="1"/>
</dbReference>
<reference evidence="2 3" key="1">
    <citation type="submission" date="2018-05" db="EMBL/GenBank/DDBJ databases">
        <title>Coraliomargarita sinensis sp. nov., isolated from a marine solar saltern.</title>
        <authorList>
            <person name="Zhou L.Y."/>
        </authorList>
    </citation>
    <scope>NUCLEOTIDE SEQUENCE [LARGE SCALE GENOMIC DNA]</scope>
    <source>
        <strain evidence="2 3">WN38</strain>
    </source>
</reference>
<keyword evidence="1" id="KW-1277">Toxin-antitoxin system</keyword>
<keyword evidence="3" id="KW-1185">Reference proteome</keyword>
<dbReference type="InterPro" id="IPR003847">
    <property type="entry name" value="Put_antitoxin"/>
</dbReference>
<protein>
    <recommendedName>
        <fullName evidence="4">Antitoxin</fullName>
    </recommendedName>
</protein>